<evidence type="ECO:0000313" key="4">
    <source>
        <dbReference type="Proteomes" id="UP001140949"/>
    </source>
</evidence>
<dbReference type="FunFam" id="2.60.200.20:FF:000063">
    <property type="entry name" value="Predicted protein"/>
    <property type="match status" value="1"/>
</dbReference>
<keyword evidence="4" id="KW-1185">Reference proteome</keyword>
<dbReference type="CDD" id="cd00060">
    <property type="entry name" value="FHA"/>
    <property type="match status" value="1"/>
</dbReference>
<evidence type="ECO:0000313" key="3">
    <source>
        <dbReference type="EMBL" id="KAJ6842016.1"/>
    </source>
</evidence>
<dbReference type="InterPro" id="IPR050923">
    <property type="entry name" value="Cell_Proc_Reg/RNA_Proc"/>
</dbReference>
<accession>A0AAX6HLU2</accession>
<reference evidence="3" key="2">
    <citation type="submission" date="2023-04" db="EMBL/GenBank/DDBJ databases">
        <authorList>
            <person name="Bruccoleri R.E."/>
            <person name="Oakeley E.J."/>
            <person name="Faust A.-M."/>
            <person name="Dessus-Babus S."/>
            <person name="Altorfer M."/>
            <person name="Burckhardt D."/>
            <person name="Oertli M."/>
            <person name="Naumann U."/>
            <person name="Petersen F."/>
            <person name="Wong J."/>
        </authorList>
    </citation>
    <scope>NUCLEOTIDE SEQUENCE</scope>
    <source>
        <strain evidence="3">GSM-AAB239-AS_SAM_17_03QT</strain>
        <tissue evidence="3">Leaf</tissue>
    </source>
</reference>
<reference evidence="3" key="1">
    <citation type="journal article" date="2023" name="GigaByte">
        <title>Genome assembly of the bearded iris, Iris pallida Lam.</title>
        <authorList>
            <person name="Bruccoleri R.E."/>
            <person name="Oakeley E.J."/>
            <person name="Faust A.M.E."/>
            <person name="Altorfer M."/>
            <person name="Dessus-Babus S."/>
            <person name="Burckhardt D."/>
            <person name="Oertli M."/>
            <person name="Naumann U."/>
            <person name="Petersen F."/>
            <person name="Wong J."/>
        </authorList>
    </citation>
    <scope>NUCLEOTIDE SEQUENCE</scope>
    <source>
        <strain evidence="3">GSM-AAB239-AS_SAM_17_03QT</strain>
    </source>
</reference>
<evidence type="ECO:0000259" key="2">
    <source>
        <dbReference type="PROSITE" id="PS50006"/>
    </source>
</evidence>
<dbReference type="PROSITE" id="PS50006">
    <property type="entry name" value="FHA_DOMAIN"/>
    <property type="match status" value="1"/>
</dbReference>
<dbReference type="SUPFAM" id="SSF49879">
    <property type="entry name" value="SMAD/FHA domain"/>
    <property type="match status" value="1"/>
</dbReference>
<gene>
    <name evidence="3" type="ORF">M6B38_304135</name>
</gene>
<name>A0AAX6HLU2_IRIPA</name>
<proteinExistence type="predicted"/>
<evidence type="ECO:0000256" key="1">
    <source>
        <dbReference type="SAM" id="MobiDB-lite"/>
    </source>
</evidence>
<dbReference type="Gene3D" id="2.60.200.20">
    <property type="match status" value="1"/>
</dbReference>
<comment type="caution">
    <text evidence="3">The sequence shown here is derived from an EMBL/GenBank/DDBJ whole genome shotgun (WGS) entry which is preliminary data.</text>
</comment>
<dbReference type="AlphaFoldDB" id="A0AAX6HLU2"/>
<dbReference type="InterPro" id="IPR000253">
    <property type="entry name" value="FHA_dom"/>
</dbReference>
<dbReference type="SMART" id="SM00240">
    <property type="entry name" value="FHA"/>
    <property type="match status" value="1"/>
</dbReference>
<feature type="compositionally biased region" description="Low complexity" evidence="1">
    <location>
        <begin position="57"/>
        <end position="72"/>
    </location>
</feature>
<dbReference type="Proteomes" id="UP001140949">
    <property type="component" value="Unassembled WGS sequence"/>
</dbReference>
<sequence length="227" mass="23869">MEVAMASSFAFTSILPPKPLLSLLPLSKLPVPGLSSKKPSRKQPLLLHITTTRKVRSSSTSLRSSSTSSTSDSSERWLLEPVGDGDSSHIGFKVPLPSAIEIASDVVTVGRVPGKADMVIPVATVSGLHARLEKKEGKLFVTDLESTNGTFIDERRLRPGATASVSPGNCITFVGHDSSCFAGDMNLAIFRVSKVEAAPVESPASEPEKSDTKVDAVAADVNLESAG</sequence>
<dbReference type="EMBL" id="JANAVB010008197">
    <property type="protein sequence ID" value="KAJ6842016.1"/>
    <property type="molecule type" value="Genomic_DNA"/>
</dbReference>
<protein>
    <recommendedName>
        <fullName evidence="2">FHA domain-containing protein</fullName>
    </recommendedName>
</protein>
<feature type="domain" description="FHA" evidence="2">
    <location>
        <begin position="107"/>
        <end position="157"/>
    </location>
</feature>
<organism evidence="3 4">
    <name type="scientific">Iris pallida</name>
    <name type="common">Sweet iris</name>
    <dbReference type="NCBI Taxonomy" id="29817"/>
    <lineage>
        <taxon>Eukaryota</taxon>
        <taxon>Viridiplantae</taxon>
        <taxon>Streptophyta</taxon>
        <taxon>Embryophyta</taxon>
        <taxon>Tracheophyta</taxon>
        <taxon>Spermatophyta</taxon>
        <taxon>Magnoliopsida</taxon>
        <taxon>Liliopsida</taxon>
        <taxon>Asparagales</taxon>
        <taxon>Iridaceae</taxon>
        <taxon>Iridoideae</taxon>
        <taxon>Irideae</taxon>
        <taxon>Iris</taxon>
    </lineage>
</organism>
<dbReference type="PANTHER" id="PTHR23308">
    <property type="entry name" value="NUCLEAR INHIBITOR OF PROTEIN PHOSPHATASE-1"/>
    <property type="match status" value="1"/>
</dbReference>
<dbReference type="InterPro" id="IPR008984">
    <property type="entry name" value="SMAD_FHA_dom_sf"/>
</dbReference>
<dbReference type="Pfam" id="PF00498">
    <property type="entry name" value="FHA"/>
    <property type="match status" value="1"/>
</dbReference>
<feature type="region of interest" description="Disordered" evidence="1">
    <location>
        <begin position="57"/>
        <end position="80"/>
    </location>
</feature>